<dbReference type="Proteomes" id="UP000095287">
    <property type="component" value="Unplaced"/>
</dbReference>
<protein>
    <submittedName>
        <fullName evidence="3">Protein CASC3</fullName>
    </submittedName>
</protein>
<accession>A0A1I7ZW02</accession>
<sequence length="234" mass="26307">MSFCARSFEIALSTQSGTPQEEVVVAEKLEEAGASHSNESPEEETKQAESSTNAEEGSQGGSNGAEEGQEEDVMPSTSHTCPQTGKKPRRARTPVPNRRKKEDGEVGEKFKSGKVQKKKRGRPKKVKDDADDFLLEEYVTNLVPVHRVIPTTVFEFPDEEIPPNMTADLKARTGPKLKWRDENDNSVELCEVATFNKEYKWRSLFEKRRELKGHSEEEAAQIMKEHTNSTISIQ</sequence>
<evidence type="ECO:0000313" key="3">
    <source>
        <dbReference type="WBParaSite" id="L893_g30457.t2"/>
    </source>
</evidence>
<evidence type="ECO:0000313" key="2">
    <source>
        <dbReference type="Proteomes" id="UP000095287"/>
    </source>
</evidence>
<proteinExistence type="predicted"/>
<feature type="region of interest" description="Disordered" evidence="1">
    <location>
        <begin position="27"/>
        <end position="129"/>
    </location>
</feature>
<evidence type="ECO:0000256" key="1">
    <source>
        <dbReference type="SAM" id="MobiDB-lite"/>
    </source>
</evidence>
<organism evidence="2 3">
    <name type="scientific">Steinernema glaseri</name>
    <dbReference type="NCBI Taxonomy" id="37863"/>
    <lineage>
        <taxon>Eukaryota</taxon>
        <taxon>Metazoa</taxon>
        <taxon>Ecdysozoa</taxon>
        <taxon>Nematoda</taxon>
        <taxon>Chromadorea</taxon>
        <taxon>Rhabditida</taxon>
        <taxon>Tylenchina</taxon>
        <taxon>Panagrolaimomorpha</taxon>
        <taxon>Strongyloidoidea</taxon>
        <taxon>Steinernematidae</taxon>
        <taxon>Steinernema</taxon>
    </lineage>
</organism>
<keyword evidence="2" id="KW-1185">Reference proteome</keyword>
<dbReference type="AlphaFoldDB" id="A0A1I7ZW02"/>
<dbReference type="WBParaSite" id="L893_g30457.t2">
    <property type="protein sequence ID" value="L893_g30457.t2"/>
    <property type="gene ID" value="L893_g30457"/>
</dbReference>
<feature type="compositionally biased region" description="Basic and acidic residues" evidence="1">
    <location>
        <begin position="100"/>
        <end position="111"/>
    </location>
</feature>
<feature type="compositionally biased region" description="Basic residues" evidence="1">
    <location>
        <begin position="112"/>
        <end position="125"/>
    </location>
</feature>
<feature type="compositionally biased region" description="Basic and acidic residues" evidence="1">
    <location>
        <begin position="215"/>
        <end position="227"/>
    </location>
</feature>
<reference evidence="3" key="1">
    <citation type="submission" date="2016-11" db="UniProtKB">
        <authorList>
            <consortium name="WormBaseParasite"/>
        </authorList>
    </citation>
    <scope>IDENTIFICATION</scope>
</reference>
<name>A0A1I7ZW02_9BILA</name>
<feature type="region of interest" description="Disordered" evidence="1">
    <location>
        <begin position="215"/>
        <end position="234"/>
    </location>
</feature>